<dbReference type="InterPro" id="IPR032149">
    <property type="entry name" value="DUF4988"/>
</dbReference>
<sequence length="314" mass="33671">MKPIISIFSALLATTLLVGACSQFDDTDLKNSISEITDRVDSLEARTSTVQSDITALQTILNQIEAEVTVDAVSRTEEGCVIQFSDGKTVTIRDGVKGADGKPAPDGTPAARITVIEDNGNYFWGYIDENGESQYFLNDNDERIPTSAIIPTVRINDKGEWEMSVDGGANWTSLGVNAMGDSPVFYNLYEDESNVYIILTSGAKLTIPKTPDLTFEFQLDGQAVTEAYFTAGEAKSFDFKCPMYESAEITFTKPYGWKVSITDNSLTITAPVAENTAAAQSGTVTALVSAGNSTAVSSIDVKIGTAPETPEATE</sequence>
<evidence type="ECO:0000259" key="2">
    <source>
        <dbReference type="Pfam" id="PF16378"/>
    </source>
</evidence>
<dbReference type="Pfam" id="PF16378">
    <property type="entry name" value="DUF4988"/>
    <property type="match status" value="1"/>
</dbReference>
<dbReference type="EMBL" id="DXAW01000089">
    <property type="protein sequence ID" value="HIZ85791.1"/>
    <property type="molecule type" value="Genomic_DNA"/>
</dbReference>
<dbReference type="Proteomes" id="UP000824115">
    <property type="component" value="Unassembled WGS sequence"/>
</dbReference>
<dbReference type="PROSITE" id="PS51257">
    <property type="entry name" value="PROKAR_LIPOPROTEIN"/>
    <property type="match status" value="1"/>
</dbReference>
<organism evidence="3 4">
    <name type="scientific">Candidatus Coprenecus stercoravium</name>
    <dbReference type="NCBI Taxonomy" id="2840735"/>
    <lineage>
        <taxon>Bacteria</taxon>
        <taxon>Pseudomonadati</taxon>
        <taxon>Bacteroidota</taxon>
        <taxon>Bacteroidia</taxon>
        <taxon>Bacteroidales</taxon>
        <taxon>Rikenellaceae</taxon>
        <taxon>Rikenellaceae incertae sedis</taxon>
        <taxon>Candidatus Coprenecus</taxon>
    </lineage>
</organism>
<accession>A0A9D2KAC1</accession>
<dbReference type="AlphaFoldDB" id="A0A9D2KAC1"/>
<protein>
    <submittedName>
        <fullName evidence="3">DUF4988 domain-containing protein</fullName>
    </submittedName>
</protein>
<gene>
    <name evidence="3" type="ORF">IAC04_04805</name>
</gene>
<feature type="signal peptide" evidence="1">
    <location>
        <begin position="1"/>
        <end position="20"/>
    </location>
</feature>
<keyword evidence="1" id="KW-0732">Signal</keyword>
<comment type="caution">
    <text evidence="3">The sequence shown here is derived from an EMBL/GenBank/DDBJ whole genome shotgun (WGS) entry which is preliminary data.</text>
</comment>
<feature type="domain" description="DUF4988" evidence="2">
    <location>
        <begin position="29"/>
        <end position="174"/>
    </location>
</feature>
<feature type="chain" id="PRO_5038373520" evidence="1">
    <location>
        <begin position="21"/>
        <end position="314"/>
    </location>
</feature>
<proteinExistence type="predicted"/>
<evidence type="ECO:0000256" key="1">
    <source>
        <dbReference type="SAM" id="SignalP"/>
    </source>
</evidence>
<name>A0A9D2KAC1_9BACT</name>
<evidence type="ECO:0000313" key="3">
    <source>
        <dbReference type="EMBL" id="HIZ85791.1"/>
    </source>
</evidence>
<evidence type="ECO:0000313" key="4">
    <source>
        <dbReference type="Proteomes" id="UP000824115"/>
    </source>
</evidence>
<reference evidence="3" key="1">
    <citation type="journal article" date="2021" name="PeerJ">
        <title>Extensive microbial diversity within the chicken gut microbiome revealed by metagenomics and culture.</title>
        <authorList>
            <person name="Gilroy R."/>
            <person name="Ravi A."/>
            <person name="Getino M."/>
            <person name="Pursley I."/>
            <person name="Horton D.L."/>
            <person name="Alikhan N.F."/>
            <person name="Baker D."/>
            <person name="Gharbi K."/>
            <person name="Hall N."/>
            <person name="Watson M."/>
            <person name="Adriaenssens E.M."/>
            <person name="Foster-Nyarko E."/>
            <person name="Jarju S."/>
            <person name="Secka A."/>
            <person name="Antonio M."/>
            <person name="Oren A."/>
            <person name="Chaudhuri R.R."/>
            <person name="La Ragione R."/>
            <person name="Hildebrand F."/>
            <person name="Pallen M.J."/>
        </authorList>
    </citation>
    <scope>NUCLEOTIDE SEQUENCE</scope>
    <source>
        <strain evidence="3">Gambia16-554</strain>
    </source>
</reference>
<reference evidence="3" key="2">
    <citation type="submission" date="2021-04" db="EMBL/GenBank/DDBJ databases">
        <authorList>
            <person name="Gilroy R."/>
        </authorList>
    </citation>
    <scope>NUCLEOTIDE SEQUENCE</scope>
    <source>
        <strain evidence="3">Gambia16-554</strain>
    </source>
</reference>